<dbReference type="Pfam" id="PF01208">
    <property type="entry name" value="URO-D"/>
    <property type="match status" value="1"/>
</dbReference>
<dbReference type="InterPro" id="IPR052024">
    <property type="entry name" value="Methanogen_methyltrans"/>
</dbReference>
<dbReference type="RefSeq" id="WP_073345215.1">
    <property type="nucleotide sequence ID" value="NZ_FQVH01000030.1"/>
</dbReference>
<evidence type="ECO:0000313" key="2">
    <source>
        <dbReference type="EMBL" id="SHF57410.1"/>
    </source>
</evidence>
<dbReference type="AlphaFoldDB" id="A0A1M5CRN1"/>
<protein>
    <submittedName>
        <fullName evidence="2">Uroporphyrinogen decarboxylase (URO-D)</fullName>
    </submittedName>
</protein>
<dbReference type="InterPro" id="IPR038071">
    <property type="entry name" value="UROD/MetE-like_sf"/>
</dbReference>
<dbReference type="PANTHER" id="PTHR47099:SF1">
    <property type="entry name" value="METHYLCOBAMIDE:COM METHYLTRANSFERASE MTBA"/>
    <property type="match status" value="1"/>
</dbReference>
<dbReference type="OrthoDB" id="1714431at2"/>
<proteinExistence type="predicted"/>
<sequence length="332" mass="38831">MTSKEIIIRVLEFSGPERIGWDFNRPYPSDFRWVGPTSPHKWEWGDYPELRKLVPDFNGQLRKDEFGNIWGRLEGLSKGEVVKGALEDSWELLDTYKLPEFYTDMAYYEKAKDIVKDNKDKYIIGGLPGFPFAIMRYLRRMENFFIDIMLNEEEVLRLNEMVVDMLAKMINIYGEIGVDGIMFAEDWGTQEALLINPKTWRKLFKPSFEYLISRAHEKHMHVLMHSCGYIYEIIPDLIEVGVNALQLDQPELMGVERLADEFGGKVAFYCPVDIQKIMQTGDKKIIQNEARKMIQCFGKFNGGFIAKDYPQWDAINVEEEWAQWAREVFMGV</sequence>
<dbReference type="Gene3D" id="3.20.20.210">
    <property type="match status" value="1"/>
</dbReference>
<keyword evidence="3" id="KW-1185">Reference proteome</keyword>
<dbReference type="SUPFAM" id="SSF51726">
    <property type="entry name" value="UROD/MetE-like"/>
    <property type="match status" value="1"/>
</dbReference>
<organism evidence="2 3">
    <name type="scientific">Caldanaerobius fijiensis DSM 17918</name>
    <dbReference type="NCBI Taxonomy" id="1121256"/>
    <lineage>
        <taxon>Bacteria</taxon>
        <taxon>Bacillati</taxon>
        <taxon>Bacillota</taxon>
        <taxon>Clostridia</taxon>
        <taxon>Thermoanaerobacterales</taxon>
        <taxon>Thermoanaerobacteraceae</taxon>
        <taxon>Caldanaerobius</taxon>
    </lineage>
</organism>
<reference evidence="2 3" key="1">
    <citation type="submission" date="2016-11" db="EMBL/GenBank/DDBJ databases">
        <authorList>
            <person name="Jaros S."/>
            <person name="Januszkiewicz K."/>
            <person name="Wedrychowicz H."/>
        </authorList>
    </citation>
    <scope>NUCLEOTIDE SEQUENCE [LARGE SCALE GENOMIC DNA]</scope>
    <source>
        <strain evidence="2 3">DSM 17918</strain>
    </source>
</reference>
<dbReference type="STRING" id="1121256.SAMN02746089_02178"/>
<feature type="domain" description="Uroporphyrinogen decarboxylase (URO-D)" evidence="1">
    <location>
        <begin position="91"/>
        <end position="305"/>
    </location>
</feature>
<dbReference type="Proteomes" id="UP000184088">
    <property type="component" value="Unassembled WGS sequence"/>
</dbReference>
<dbReference type="GO" id="GO:0006779">
    <property type="term" value="P:porphyrin-containing compound biosynthetic process"/>
    <property type="evidence" value="ECO:0007669"/>
    <property type="project" value="InterPro"/>
</dbReference>
<evidence type="ECO:0000259" key="1">
    <source>
        <dbReference type="Pfam" id="PF01208"/>
    </source>
</evidence>
<dbReference type="PANTHER" id="PTHR47099">
    <property type="entry name" value="METHYLCOBAMIDE:COM METHYLTRANSFERASE MTBA"/>
    <property type="match status" value="1"/>
</dbReference>
<dbReference type="InterPro" id="IPR000257">
    <property type="entry name" value="Uroporphyrinogen_deCOase"/>
</dbReference>
<evidence type="ECO:0000313" key="3">
    <source>
        <dbReference type="Proteomes" id="UP000184088"/>
    </source>
</evidence>
<name>A0A1M5CRN1_9THEO</name>
<dbReference type="GO" id="GO:0004853">
    <property type="term" value="F:uroporphyrinogen decarboxylase activity"/>
    <property type="evidence" value="ECO:0007669"/>
    <property type="project" value="InterPro"/>
</dbReference>
<accession>A0A1M5CRN1</accession>
<gene>
    <name evidence="2" type="ORF">SAMN02746089_02178</name>
</gene>
<dbReference type="EMBL" id="FQVH01000030">
    <property type="protein sequence ID" value="SHF57410.1"/>
    <property type="molecule type" value="Genomic_DNA"/>
</dbReference>